<protein>
    <submittedName>
        <fullName evidence="2">DUF5615 family PIN-like protein</fullName>
    </submittedName>
</protein>
<dbReference type="Pfam" id="PF18480">
    <property type="entry name" value="DUF5615"/>
    <property type="match status" value="1"/>
</dbReference>
<dbReference type="Proteomes" id="UP001597118">
    <property type="component" value="Unassembled WGS sequence"/>
</dbReference>
<proteinExistence type="predicted"/>
<accession>A0ABW4I8N6</accession>
<dbReference type="SUPFAM" id="SSF88723">
    <property type="entry name" value="PIN domain-like"/>
    <property type="match status" value="1"/>
</dbReference>
<organism evidence="2 3">
    <name type="scientific">Pseudopedobacter beijingensis</name>
    <dbReference type="NCBI Taxonomy" id="1207056"/>
    <lineage>
        <taxon>Bacteria</taxon>
        <taxon>Pseudomonadati</taxon>
        <taxon>Bacteroidota</taxon>
        <taxon>Sphingobacteriia</taxon>
        <taxon>Sphingobacteriales</taxon>
        <taxon>Sphingobacteriaceae</taxon>
        <taxon>Pseudopedobacter</taxon>
    </lineage>
</organism>
<dbReference type="EMBL" id="JBHUDG010000003">
    <property type="protein sequence ID" value="MFD1629070.1"/>
    <property type="molecule type" value="Genomic_DNA"/>
</dbReference>
<dbReference type="RefSeq" id="WP_379661451.1">
    <property type="nucleotide sequence ID" value="NZ_JBHUDG010000003.1"/>
</dbReference>
<keyword evidence="3" id="KW-1185">Reference proteome</keyword>
<dbReference type="InterPro" id="IPR041049">
    <property type="entry name" value="DUF5615"/>
</dbReference>
<feature type="domain" description="DUF5615" evidence="1">
    <location>
        <begin position="1"/>
        <end position="109"/>
    </location>
</feature>
<name>A0ABW4I8N6_9SPHI</name>
<gene>
    <name evidence="2" type="ORF">ACFSAH_04230</name>
</gene>
<evidence type="ECO:0000259" key="1">
    <source>
        <dbReference type="Pfam" id="PF18480"/>
    </source>
</evidence>
<reference evidence="3" key="1">
    <citation type="journal article" date="2019" name="Int. J. Syst. Evol. Microbiol.">
        <title>The Global Catalogue of Microorganisms (GCM) 10K type strain sequencing project: providing services to taxonomists for standard genome sequencing and annotation.</title>
        <authorList>
            <consortium name="The Broad Institute Genomics Platform"/>
            <consortium name="The Broad Institute Genome Sequencing Center for Infectious Disease"/>
            <person name="Wu L."/>
            <person name="Ma J."/>
        </authorList>
    </citation>
    <scope>NUCLEOTIDE SEQUENCE [LARGE SCALE GENOMIC DNA]</scope>
    <source>
        <strain evidence="3">CCUG 53762</strain>
    </source>
</reference>
<evidence type="ECO:0000313" key="2">
    <source>
        <dbReference type="EMBL" id="MFD1629070.1"/>
    </source>
</evidence>
<sequence length="112" mass="13377">MKLLFDQNISFRVIRRISELYPKARQVRELELENFSDMQIWEYAKSNGYTIVTFDADFYEITNLKGHPPKIIWLRFGNMTTNNIAVFFNKESILIKEFLDNIDLACLKIDKY</sequence>
<comment type="caution">
    <text evidence="2">The sequence shown here is derived from an EMBL/GenBank/DDBJ whole genome shotgun (WGS) entry which is preliminary data.</text>
</comment>
<evidence type="ECO:0000313" key="3">
    <source>
        <dbReference type="Proteomes" id="UP001597118"/>
    </source>
</evidence>
<dbReference type="InterPro" id="IPR029060">
    <property type="entry name" value="PIN-like_dom_sf"/>
</dbReference>